<dbReference type="PANTHER" id="PTHR44068">
    <property type="entry name" value="ZGC:194242"/>
    <property type="match status" value="1"/>
</dbReference>
<dbReference type="EMBL" id="MLAI01000019">
    <property type="protein sequence ID" value="OOF85784.1"/>
    <property type="molecule type" value="Genomic_DNA"/>
</dbReference>
<organism evidence="2 3">
    <name type="scientific">Rodentibacter ratti</name>
    <dbReference type="NCBI Taxonomy" id="1906745"/>
    <lineage>
        <taxon>Bacteria</taxon>
        <taxon>Pseudomonadati</taxon>
        <taxon>Pseudomonadota</taxon>
        <taxon>Gammaproteobacteria</taxon>
        <taxon>Pasteurellales</taxon>
        <taxon>Pasteurellaceae</taxon>
        <taxon>Rodentibacter</taxon>
    </lineage>
</organism>
<dbReference type="InterPro" id="IPR041698">
    <property type="entry name" value="Methyltransf_25"/>
</dbReference>
<dbReference type="RefSeq" id="WP_077553150.1">
    <property type="nucleotide sequence ID" value="NZ_MLAI01000019.1"/>
</dbReference>
<reference evidence="2 3" key="1">
    <citation type="submission" date="2016-10" db="EMBL/GenBank/DDBJ databases">
        <title>Rodentibacter gen. nov. and new species.</title>
        <authorList>
            <person name="Christensen H."/>
        </authorList>
    </citation>
    <scope>NUCLEOTIDE SEQUENCE [LARGE SCALE GENOMIC DNA]</scope>
    <source>
        <strain evidence="2 3">Ppn158</strain>
    </source>
</reference>
<evidence type="ECO:0000313" key="2">
    <source>
        <dbReference type="EMBL" id="OOF85784.1"/>
    </source>
</evidence>
<dbReference type="OrthoDB" id="529208at2"/>
<evidence type="ECO:0000313" key="3">
    <source>
        <dbReference type="Proteomes" id="UP000189353"/>
    </source>
</evidence>
<gene>
    <name evidence="2" type="ORF">BKG88_07345</name>
</gene>
<comment type="caution">
    <text evidence="2">The sequence shown here is derived from an EMBL/GenBank/DDBJ whole genome shotgun (WGS) entry which is preliminary data.</text>
</comment>
<dbReference type="InterPro" id="IPR050447">
    <property type="entry name" value="Erg6_SMT_methyltransf"/>
</dbReference>
<proteinExistence type="predicted"/>
<dbReference type="Gene3D" id="3.40.50.150">
    <property type="entry name" value="Vaccinia Virus protein VP39"/>
    <property type="match status" value="1"/>
</dbReference>
<dbReference type="CDD" id="cd02440">
    <property type="entry name" value="AdoMet_MTases"/>
    <property type="match status" value="1"/>
</dbReference>
<dbReference type="Proteomes" id="UP000189353">
    <property type="component" value="Unassembled WGS sequence"/>
</dbReference>
<feature type="domain" description="Methyltransferase" evidence="1">
    <location>
        <begin position="42"/>
        <end position="139"/>
    </location>
</feature>
<dbReference type="AlphaFoldDB" id="A0A1V3L760"/>
<dbReference type="Pfam" id="PF13649">
    <property type="entry name" value="Methyltransf_25"/>
    <property type="match status" value="1"/>
</dbReference>
<protein>
    <recommendedName>
        <fullName evidence="1">Methyltransferase domain-containing protein</fullName>
    </recommendedName>
</protein>
<accession>A0A1V3L760</accession>
<name>A0A1V3L760_9PAST</name>
<sequence>MAKEEVGHNFLARLGKTRLRPGGKKATDWLIGNGDFSQDKKVLEVACNMGTTAIGLAKQFGCHIEGVDLDEEALEKARANIVANNLQDKIHVQRANAMKLPFEDETFDIVINEAMLTMLPVEAKKKAIAEYFRVLKPGGFLLTHDVMLVGEDHQTILDNMRKAINVTVTPLTKEGWKGLFRENGFRNVDTFSGEMTLLSPKGMIYDEGVLGALKILRNAMKTENREQFKRMFKTFNDPEQKLHFIAVCSQK</sequence>
<evidence type="ECO:0000259" key="1">
    <source>
        <dbReference type="Pfam" id="PF13649"/>
    </source>
</evidence>
<dbReference type="InterPro" id="IPR029063">
    <property type="entry name" value="SAM-dependent_MTases_sf"/>
</dbReference>
<dbReference type="PANTHER" id="PTHR44068:SF11">
    <property type="entry name" value="GERANYL DIPHOSPHATE 2-C-METHYLTRANSFERASE"/>
    <property type="match status" value="1"/>
</dbReference>
<dbReference type="SUPFAM" id="SSF53335">
    <property type="entry name" value="S-adenosyl-L-methionine-dependent methyltransferases"/>
    <property type="match status" value="1"/>
</dbReference>